<dbReference type="GO" id="GO:0000976">
    <property type="term" value="F:transcription cis-regulatory region binding"/>
    <property type="evidence" value="ECO:0007669"/>
    <property type="project" value="TreeGrafter"/>
</dbReference>
<dbReference type="PANTHER" id="PTHR47894">
    <property type="entry name" value="HTH-TYPE TRANSCRIPTIONAL REGULATOR GADX"/>
    <property type="match status" value="1"/>
</dbReference>
<dbReference type="Pfam" id="PF12833">
    <property type="entry name" value="HTH_18"/>
    <property type="match status" value="1"/>
</dbReference>
<sequence length="342" mass="37733">MRLESFAAIRLPNQSARIMRSVIEAAGLAWRPLLSEAGIPADITDDPNGVVSGAQELRLQEVFVQATRHMPGAWFRTGLQYRLMGYGPLGLAVLAADTFGAGLRVMTSFLALTYSLMQYTLVEEAGEVIAVAADDTQVPADYREFSQERALGSATQFLNDMDPGLSPILRIETVLDSGHGRHECEAVLGIPIVFDAPVTRWILMPGVTRAPLPMASPLLEETYGKLCARLIEEARVSDEVVSQLYALLVRSARRFPSAPEACRMLGLSERTLYRKLAAQRLTFGQMVDQVREQRATYLLDNTRMSVEAVAEALGFAETASFSRAFKRWKGMSPLRFRGRGAM</sequence>
<protein>
    <submittedName>
        <fullName evidence="5">HTH-type transcriptional regulator</fullName>
    </submittedName>
</protein>
<evidence type="ECO:0000256" key="1">
    <source>
        <dbReference type="ARBA" id="ARBA00023015"/>
    </source>
</evidence>
<accession>A0A508SYY1</accession>
<dbReference type="Proteomes" id="UP000328092">
    <property type="component" value="Unassembled WGS sequence"/>
</dbReference>
<dbReference type="GO" id="GO:0003700">
    <property type="term" value="F:DNA-binding transcription factor activity"/>
    <property type="evidence" value="ECO:0007669"/>
    <property type="project" value="InterPro"/>
</dbReference>
<evidence type="ECO:0000256" key="2">
    <source>
        <dbReference type="ARBA" id="ARBA00023125"/>
    </source>
</evidence>
<dbReference type="AlphaFoldDB" id="A0A508SYY1"/>
<reference evidence="5" key="1">
    <citation type="submission" date="2019-02" db="EMBL/GenBank/DDBJ databases">
        <authorList>
            <person name="Pothier F.J."/>
        </authorList>
    </citation>
    <scope>NUCLEOTIDE SEQUENCE</scope>
    <source>
        <strain evidence="5">CI-1B</strain>
    </source>
</reference>
<dbReference type="PROSITE" id="PS01124">
    <property type="entry name" value="HTH_ARAC_FAMILY_2"/>
    <property type="match status" value="1"/>
</dbReference>
<keyword evidence="1" id="KW-0805">Transcription regulation</keyword>
<keyword evidence="3" id="KW-0804">Transcription</keyword>
<dbReference type="Gene3D" id="1.10.10.60">
    <property type="entry name" value="Homeodomain-like"/>
    <property type="match status" value="1"/>
</dbReference>
<dbReference type="InterPro" id="IPR009057">
    <property type="entry name" value="Homeodomain-like_sf"/>
</dbReference>
<dbReference type="InterPro" id="IPR018060">
    <property type="entry name" value="HTH_AraC"/>
</dbReference>
<dbReference type="GO" id="GO:0005829">
    <property type="term" value="C:cytosol"/>
    <property type="evidence" value="ECO:0007669"/>
    <property type="project" value="TreeGrafter"/>
</dbReference>
<organism evidence="5 6">
    <name type="scientific">Bradyrhizobium ivorense</name>
    <dbReference type="NCBI Taxonomy" id="2511166"/>
    <lineage>
        <taxon>Bacteria</taxon>
        <taxon>Pseudomonadati</taxon>
        <taxon>Pseudomonadota</taxon>
        <taxon>Alphaproteobacteria</taxon>
        <taxon>Hyphomicrobiales</taxon>
        <taxon>Nitrobacteraceae</taxon>
        <taxon>Bradyrhizobium</taxon>
    </lineage>
</organism>
<feature type="domain" description="HTH araC/xylS-type" evidence="4">
    <location>
        <begin position="242"/>
        <end position="339"/>
    </location>
</feature>
<comment type="caution">
    <text evidence="5">The sequence shown here is derived from an EMBL/GenBank/DDBJ whole genome shotgun (WGS) entry which is preliminary data.</text>
</comment>
<dbReference type="EMBL" id="CAADFC020000006">
    <property type="protein sequence ID" value="VIO68305.1"/>
    <property type="molecule type" value="Genomic_DNA"/>
</dbReference>
<keyword evidence="6" id="KW-1185">Reference proteome</keyword>
<gene>
    <name evidence="5" type="ORF">CI1B_20560</name>
</gene>
<evidence type="ECO:0000256" key="3">
    <source>
        <dbReference type="ARBA" id="ARBA00023163"/>
    </source>
</evidence>
<evidence type="ECO:0000313" key="5">
    <source>
        <dbReference type="EMBL" id="VIO68305.1"/>
    </source>
</evidence>
<evidence type="ECO:0000313" key="6">
    <source>
        <dbReference type="Proteomes" id="UP000328092"/>
    </source>
</evidence>
<dbReference type="InterPro" id="IPR032687">
    <property type="entry name" value="AraC-type_N"/>
</dbReference>
<evidence type="ECO:0000259" key="4">
    <source>
        <dbReference type="PROSITE" id="PS01124"/>
    </source>
</evidence>
<dbReference type="RefSeq" id="WP_172627980.1">
    <property type="nucleotide sequence ID" value="NZ_CAADFC020000006.1"/>
</dbReference>
<dbReference type="PANTHER" id="PTHR47894:SF1">
    <property type="entry name" value="HTH-TYPE TRANSCRIPTIONAL REGULATOR VQSM"/>
    <property type="match status" value="1"/>
</dbReference>
<dbReference type="SMART" id="SM00342">
    <property type="entry name" value="HTH_ARAC"/>
    <property type="match status" value="1"/>
</dbReference>
<name>A0A508SYY1_9BRAD</name>
<dbReference type="Pfam" id="PF12625">
    <property type="entry name" value="Arabinose_bd"/>
    <property type="match status" value="1"/>
</dbReference>
<dbReference type="SUPFAM" id="SSF46689">
    <property type="entry name" value="Homeodomain-like"/>
    <property type="match status" value="1"/>
</dbReference>
<keyword evidence="2" id="KW-0238">DNA-binding</keyword>
<proteinExistence type="predicted"/>